<dbReference type="EMBL" id="CAJVQB010000523">
    <property type="protein sequence ID" value="CAG8493729.1"/>
    <property type="molecule type" value="Genomic_DNA"/>
</dbReference>
<keyword evidence="2" id="KW-1185">Reference proteome</keyword>
<dbReference type="Proteomes" id="UP000789901">
    <property type="component" value="Unassembled WGS sequence"/>
</dbReference>
<sequence>AEFKRTIKNPYELMHLERREVADEDNEKICTSRPKNKNKPWLEMFFEKMNIIDTIVCETI</sequence>
<comment type="caution">
    <text evidence="1">The sequence shown here is derived from an EMBL/GenBank/DDBJ whole genome shotgun (WGS) entry which is preliminary data.</text>
</comment>
<feature type="non-terminal residue" evidence="1">
    <location>
        <position position="1"/>
    </location>
</feature>
<proteinExistence type="predicted"/>
<name>A0ABM8W0I3_GIGMA</name>
<reference evidence="1 2" key="1">
    <citation type="submission" date="2021-06" db="EMBL/GenBank/DDBJ databases">
        <authorList>
            <person name="Kallberg Y."/>
            <person name="Tangrot J."/>
            <person name="Rosling A."/>
        </authorList>
    </citation>
    <scope>NUCLEOTIDE SEQUENCE [LARGE SCALE GENOMIC DNA]</scope>
    <source>
        <strain evidence="1 2">120-4 pot B 10/14</strain>
    </source>
</reference>
<gene>
    <name evidence="1" type="ORF">GMARGA_LOCUS1849</name>
</gene>
<protein>
    <submittedName>
        <fullName evidence="1">1860_t:CDS:1</fullName>
    </submittedName>
</protein>
<evidence type="ECO:0000313" key="1">
    <source>
        <dbReference type="EMBL" id="CAG8493729.1"/>
    </source>
</evidence>
<accession>A0ABM8W0I3</accession>
<evidence type="ECO:0000313" key="2">
    <source>
        <dbReference type="Proteomes" id="UP000789901"/>
    </source>
</evidence>
<organism evidence="1 2">
    <name type="scientific">Gigaspora margarita</name>
    <dbReference type="NCBI Taxonomy" id="4874"/>
    <lineage>
        <taxon>Eukaryota</taxon>
        <taxon>Fungi</taxon>
        <taxon>Fungi incertae sedis</taxon>
        <taxon>Mucoromycota</taxon>
        <taxon>Glomeromycotina</taxon>
        <taxon>Glomeromycetes</taxon>
        <taxon>Diversisporales</taxon>
        <taxon>Gigasporaceae</taxon>
        <taxon>Gigaspora</taxon>
    </lineage>
</organism>